<dbReference type="GO" id="GO:0005737">
    <property type="term" value="C:cytoplasm"/>
    <property type="evidence" value="ECO:0007669"/>
    <property type="project" value="InterPro"/>
</dbReference>
<dbReference type="InterPro" id="IPR036658">
    <property type="entry name" value="CPI-17_sf"/>
</dbReference>
<keyword evidence="3" id="KW-0650">Protein phosphatase inhibitor</keyword>
<organism evidence="4">
    <name type="scientific">Schistocephalus solidus</name>
    <name type="common">Tapeworm</name>
    <dbReference type="NCBI Taxonomy" id="70667"/>
    <lineage>
        <taxon>Eukaryota</taxon>
        <taxon>Metazoa</taxon>
        <taxon>Spiralia</taxon>
        <taxon>Lophotrochozoa</taxon>
        <taxon>Platyhelminthes</taxon>
        <taxon>Cestoda</taxon>
        <taxon>Eucestoda</taxon>
        <taxon>Diphyllobothriidea</taxon>
        <taxon>Diphyllobothriidae</taxon>
        <taxon>Schistocephalus</taxon>
    </lineage>
</organism>
<dbReference type="GO" id="GO:0004865">
    <property type="term" value="F:protein serine/threonine phosphatase inhibitor activity"/>
    <property type="evidence" value="ECO:0007669"/>
    <property type="project" value="TreeGrafter"/>
</dbReference>
<dbReference type="PANTHER" id="PTHR16188:SF14">
    <property type="entry name" value="GEO07393P1"/>
    <property type="match status" value="1"/>
</dbReference>
<evidence type="ECO:0000256" key="2">
    <source>
        <dbReference type="ARBA" id="ARBA00022553"/>
    </source>
</evidence>
<evidence type="ECO:0000256" key="1">
    <source>
        <dbReference type="ARBA" id="ARBA00005483"/>
    </source>
</evidence>
<comment type="similarity">
    <text evidence="1">Belongs to the PP1 inhibitor family.</text>
</comment>
<evidence type="ECO:0000256" key="3">
    <source>
        <dbReference type="ARBA" id="ARBA00023272"/>
    </source>
</evidence>
<dbReference type="SUPFAM" id="SSF81790">
    <property type="entry name" value="Myosin phosphatase inhibitor 17kDa protein, CPI-17"/>
    <property type="match status" value="1"/>
</dbReference>
<dbReference type="AlphaFoldDB" id="A0A0X3PAK8"/>
<accession>A0A0X3PAK8</accession>
<sequence length="128" mass="14855">MAGLPGKGEGGAKVNFPDTAEDNSIKRKRYLTARYDKRTRRKLQEKISLEGFIFEELRKIYQTENDDFDCELDIDILLSMNDDERRSYIKERLINSPSSEEVQTAFINTIVDRLRNLALAKEVRSQPP</sequence>
<keyword evidence="2" id="KW-0597">Phosphoprotein</keyword>
<dbReference type="Gene3D" id="1.10.150.220">
    <property type="entry name" value="CPI-17"/>
    <property type="match status" value="1"/>
</dbReference>
<name>A0A0X3PAK8_SCHSO</name>
<dbReference type="Pfam" id="PF05361">
    <property type="entry name" value="PP1_inhibitor"/>
    <property type="match status" value="1"/>
</dbReference>
<evidence type="ECO:0000313" key="4">
    <source>
        <dbReference type="EMBL" id="JAP48975.1"/>
    </source>
</evidence>
<dbReference type="PANTHER" id="PTHR16188">
    <property type="entry name" value="PROTEIN PHOSPHATASE 1 INHIBITOR POTENTIATED BY PROTEIN KINASE C"/>
    <property type="match status" value="1"/>
</dbReference>
<gene>
    <name evidence="4" type="primary">PP14D</name>
    <name evidence="4" type="ORF">TR136703</name>
</gene>
<protein>
    <submittedName>
        <fullName evidence="4">Protein phosphatase 1 regulatory subunit 14D</fullName>
    </submittedName>
</protein>
<dbReference type="InterPro" id="IPR008025">
    <property type="entry name" value="CPI-17"/>
</dbReference>
<proteinExistence type="inferred from homology"/>
<reference evidence="4" key="1">
    <citation type="submission" date="2016-01" db="EMBL/GenBank/DDBJ databases">
        <title>Reference transcriptome for the parasite Schistocephalus solidus: insights into the molecular evolution of parasitism.</title>
        <authorList>
            <person name="Hebert F.O."/>
            <person name="Grambauer S."/>
            <person name="Barber I."/>
            <person name="Landry C.R."/>
            <person name="Aubin-Horth N."/>
        </authorList>
    </citation>
    <scope>NUCLEOTIDE SEQUENCE</scope>
</reference>
<dbReference type="EMBL" id="GEEE01014250">
    <property type="protein sequence ID" value="JAP48975.1"/>
    <property type="molecule type" value="Transcribed_RNA"/>
</dbReference>